<reference evidence="3" key="2">
    <citation type="submission" date="2013-07" db="EMBL/GenBank/DDBJ databases">
        <authorList>
            <consortium name="The Broad Institute Genome Sequencing Platform"/>
            <person name="Cuomo C."/>
            <person name="Litvintseva A."/>
            <person name="Chen Y."/>
            <person name="Heitman J."/>
            <person name="Sun S."/>
            <person name="Springer D."/>
            <person name="Dromer F."/>
            <person name="Young S.K."/>
            <person name="Zeng Q."/>
            <person name="Gargeya S."/>
            <person name="Fitzgerald M."/>
            <person name="Abouelleil A."/>
            <person name="Alvarado L."/>
            <person name="Berlin A.M."/>
            <person name="Chapman S.B."/>
            <person name="Dewar J."/>
            <person name="Goldberg J."/>
            <person name="Griggs A."/>
            <person name="Gujja S."/>
            <person name="Hansen M."/>
            <person name="Howarth C."/>
            <person name="Imamovic A."/>
            <person name="Larimer J."/>
            <person name="McCowan C."/>
            <person name="Murphy C."/>
            <person name="Pearson M."/>
            <person name="Priest M."/>
            <person name="Roberts A."/>
            <person name="Saif S."/>
            <person name="Shea T."/>
            <person name="Sykes S."/>
            <person name="Wortman J."/>
            <person name="Nusbaum C."/>
            <person name="Birren B."/>
        </authorList>
    </citation>
    <scope>NUCLEOTIDE SEQUENCE</scope>
    <source>
        <strain evidence="3">CBS 10118</strain>
    </source>
</reference>
<dbReference type="GeneID" id="30207159"/>
<protein>
    <submittedName>
        <fullName evidence="2">Uncharacterized protein</fullName>
    </submittedName>
</protein>
<reference evidence="3" key="4">
    <citation type="submission" date="2024-02" db="EMBL/GenBank/DDBJ databases">
        <title>Comparative genomics of Cryptococcus and Kwoniella reveals pathogenesis evolution and contrasting modes of karyotype evolution via chromosome fusion or intercentromeric recombination.</title>
        <authorList>
            <person name="Coelho M.A."/>
            <person name="David-Palma M."/>
            <person name="Shea T."/>
            <person name="Bowers K."/>
            <person name="McGinley-Smith S."/>
            <person name="Mohammad A.W."/>
            <person name="Gnirke A."/>
            <person name="Yurkov A.M."/>
            <person name="Nowrousian M."/>
            <person name="Sun S."/>
            <person name="Cuomo C.A."/>
            <person name="Heitman J."/>
        </authorList>
    </citation>
    <scope>NUCLEOTIDE SEQUENCE</scope>
    <source>
        <strain evidence="3">CBS 10118</strain>
    </source>
</reference>
<keyword evidence="4" id="KW-1185">Reference proteome</keyword>
<evidence type="ECO:0000256" key="1">
    <source>
        <dbReference type="SAM" id="MobiDB-lite"/>
    </source>
</evidence>
<dbReference type="RefSeq" id="XP_019048980.1">
    <property type="nucleotide sequence ID" value="XM_019189418.1"/>
</dbReference>
<gene>
    <name evidence="2" type="ORF">I302_02760</name>
    <name evidence="3" type="ORF">I302_104055</name>
</gene>
<dbReference type="KEGG" id="kbi:30207159"/>
<dbReference type="Proteomes" id="UP000092730">
    <property type="component" value="Chromosome 2"/>
</dbReference>
<dbReference type="AlphaFoldDB" id="A0A1B9GA78"/>
<dbReference type="EMBL" id="CP144542">
    <property type="protein sequence ID" value="WVW82050.1"/>
    <property type="molecule type" value="Genomic_DNA"/>
</dbReference>
<dbReference type="VEuPathDB" id="FungiDB:I302_02760"/>
<evidence type="ECO:0000313" key="3">
    <source>
        <dbReference type="EMBL" id="WVW82050.1"/>
    </source>
</evidence>
<dbReference type="EMBL" id="KI894019">
    <property type="protein sequence ID" value="OCF27910.1"/>
    <property type="molecule type" value="Genomic_DNA"/>
</dbReference>
<reference evidence="2" key="3">
    <citation type="submission" date="2014-01" db="EMBL/GenBank/DDBJ databases">
        <title>Evolution of pathogenesis and genome organization in the Tremellales.</title>
        <authorList>
            <person name="Cuomo C."/>
            <person name="Litvintseva A."/>
            <person name="Heitman J."/>
            <person name="Chen Y."/>
            <person name="Sun S."/>
            <person name="Springer D."/>
            <person name="Dromer F."/>
            <person name="Young S."/>
            <person name="Zeng Q."/>
            <person name="Chapman S."/>
            <person name="Gujja S."/>
            <person name="Saif S."/>
            <person name="Birren B."/>
        </authorList>
    </citation>
    <scope>NUCLEOTIDE SEQUENCE</scope>
    <source>
        <strain evidence="2">CBS 10118</strain>
    </source>
</reference>
<name>A0A1B9GA78_9TREE</name>
<evidence type="ECO:0000313" key="2">
    <source>
        <dbReference type="EMBL" id="OCF27910.1"/>
    </source>
</evidence>
<evidence type="ECO:0000313" key="4">
    <source>
        <dbReference type="Proteomes" id="UP000092730"/>
    </source>
</evidence>
<reference evidence="2" key="1">
    <citation type="submission" date="2013-07" db="EMBL/GenBank/DDBJ databases">
        <title>The Genome Sequence of Cryptococcus bestiolae CBS10118.</title>
        <authorList>
            <consortium name="The Broad Institute Genome Sequencing Platform"/>
            <person name="Cuomo C."/>
            <person name="Litvintseva A."/>
            <person name="Chen Y."/>
            <person name="Heitman J."/>
            <person name="Sun S."/>
            <person name="Springer D."/>
            <person name="Dromer F."/>
            <person name="Young S.K."/>
            <person name="Zeng Q."/>
            <person name="Gargeya S."/>
            <person name="Fitzgerald M."/>
            <person name="Abouelleil A."/>
            <person name="Alvarado L."/>
            <person name="Berlin A.M."/>
            <person name="Chapman S.B."/>
            <person name="Dewar J."/>
            <person name="Goldberg J."/>
            <person name="Griggs A."/>
            <person name="Gujja S."/>
            <person name="Hansen M."/>
            <person name="Howarth C."/>
            <person name="Imamovic A."/>
            <person name="Larimer J."/>
            <person name="McCowan C."/>
            <person name="Murphy C."/>
            <person name="Pearson M."/>
            <person name="Priest M."/>
            <person name="Roberts A."/>
            <person name="Saif S."/>
            <person name="Shea T."/>
            <person name="Sykes S."/>
            <person name="Wortman J."/>
            <person name="Nusbaum C."/>
            <person name="Birren B."/>
        </authorList>
    </citation>
    <scope>NUCLEOTIDE SEQUENCE [LARGE SCALE GENOMIC DNA]</scope>
    <source>
        <strain evidence="2">CBS 10118</strain>
    </source>
</reference>
<proteinExistence type="predicted"/>
<feature type="region of interest" description="Disordered" evidence="1">
    <location>
        <begin position="279"/>
        <end position="314"/>
    </location>
</feature>
<sequence length="314" mass="35014">MNISERPQATTTGAASVQDSVATAAPEFDTFFNGTRVRVGTNGVPIAEDDLREFDDLTLSATKPDLSSFDAEEYGTSFIKSLRLCQKIIGMMPPPQDTKEAECHLQDGYFGITMRPQRMNKTDDTWKCQVRYVPIFQGSDRPPIVNDGSEMHRYLTKGSIKLPAESKEGSPTTLELNLVDSPLSASEWPKKMKRRYTIDQGSIDHVNTNSVPLRNDHAFLPHLEKARDFTDLYLSEYPQRLNGLGIEYLQGGYRTWVTQTASVEDGPRRLNTRIKIVKDPEDPWPSNVDNLQGTIKHDGSVEESSDGESSAPAA</sequence>
<organism evidence="2">
    <name type="scientific">Kwoniella bestiolae CBS 10118</name>
    <dbReference type="NCBI Taxonomy" id="1296100"/>
    <lineage>
        <taxon>Eukaryota</taxon>
        <taxon>Fungi</taxon>
        <taxon>Dikarya</taxon>
        <taxon>Basidiomycota</taxon>
        <taxon>Agaricomycotina</taxon>
        <taxon>Tremellomycetes</taxon>
        <taxon>Tremellales</taxon>
        <taxon>Cryptococcaceae</taxon>
        <taxon>Kwoniella</taxon>
    </lineage>
</organism>
<accession>A0A1B9GA78</accession>